<dbReference type="PANTHER" id="PTHR18968:SF86">
    <property type="entry name" value="ACETOLACTATE SYNTHASE LARGE SUBUNIT ILVX-RELATED"/>
    <property type="match status" value="1"/>
</dbReference>
<dbReference type="NCBIfam" id="NF005760">
    <property type="entry name" value="PRK07586.1"/>
    <property type="match status" value="1"/>
</dbReference>
<comment type="similarity">
    <text evidence="1">Belongs to the TPP enzyme family.</text>
</comment>
<dbReference type="GO" id="GO:0044281">
    <property type="term" value="P:small molecule metabolic process"/>
    <property type="evidence" value="ECO:0007669"/>
    <property type="project" value="UniProtKB-ARBA"/>
</dbReference>
<dbReference type="SUPFAM" id="SSF52518">
    <property type="entry name" value="Thiamin diphosphate-binding fold (THDP-binding)"/>
    <property type="match status" value="2"/>
</dbReference>
<dbReference type="OrthoDB" id="9773408at2"/>
<evidence type="ECO:0000313" key="5">
    <source>
        <dbReference type="EMBL" id="SUU89845.1"/>
    </source>
</evidence>
<sequence>MSEAGRTTHGNGADVLTDVLLVNGVDVCFANPGTSEMHFVAALDRKPQLRCILGLHENVVTGAADGYARMTGRPAATLLHTGPGLANGLANMHNARRARTPMVNIVGDHASYHLPLDAPLTSDIDGLARPMSNWVRRVTGPDDVGPAAEAACRASLTPPGVATLILPADSAWGHPAAGQRPLQKVVLDPPRAPDPDAVRDVAKAIRANPGRTGMVLSGAAALAEGLELAGRIASGCDVTLFNEVLVAHTQRGRGRMAPARIPYPIDMALEFMRDIDVLVLVGAPEPVAFFAYPGKPGKLVRADCSVLTLARHGDDLLAALDALREELGVTRGGIVPLALPMDEGVPSGPLTDDAVAVTVAARLPENAIVVEESVTSGRRFFPLSAFSAPHDFIMTTGGSIGEGIPLATGAAVACPERKVINLQADGSAMYTLQGLWTQARENLDVVTIIFSNRTYAILHAEMRNVGVATVGRNATRMLDLDSPALDWASLARGMGVEAAVATTCEQFADLFEAALRRRGPFLIEARL</sequence>
<dbReference type="CDD" id="cd02002">
    <property type="entry name" value="TPP_BFDC"/>
    <property type="match status" value="1"/>
</dbReference>
<feature type="domain" description="Thiamine pyrophosphate enzyme N-terminal TPP-binding" evidence="4">
    <location>
        <begin position="11"/>
        <end position="115"/>
    </location>
</feature>
<dbReference type="GO" id="GO:0050695">
    <property type="term" value="F:benzoylformate decarboxylase activity"/>
    <property type="evidence" value="ECO:0007669"/>
    <property type="project" value="UniProtKB-EC"/>
</dbReference>
<dbReference type="InterPro" id="IPR011766">
    <property type="entry name" value="TPP_enzyme_TPP-bd"/>
</dbReference>
<feature type="domain" description="Thiamine pyrophosphate enzyme TPP-binding" evidence="3">
    <location>
        <begin position="386"/>
        <end position="524"/>
    </location>
</feature>
<dbReference type="PANTHER" id="PTHR18968">
    <property type="entry name" value="THIAMINE PYROPHOSPHATE ENZYMES"/>
    <property type="match status" value="1"/>
</dbReference>
<dbReference type="Gene3D" id="3.40.50.970">
    <property type="match status" value="2"/>
</dbReference>
<dbReference type="CDD" id="cd07035">
    <property type="entry name" value="TPP_PYR_POX_like"/>
    <property type="match status" value="1"/>
</dbReference>
<dbReference type="GO" id="GO:0030976">
    <property type="term" value="F:thiamine pyrophosphate binding"/>
    <property type="evidence" value="ECO:0007669"/>
    <property type="project" value="InterPro"/>
</dbReference>
<dbReference type="InterPro" id="IPR045229">
    <property type="entry name" value="TPP_enz"/>
</dbReference>
<dbReference type="RefSeq" id="WP_115731935.1">
    <property type="nucleotide sequence ID" value="NZ_BAAAVY010000002.1"/>
</dbReference>
<accession>A0A380WM80</accession>
<dbReference type="Proteomes" id="UP000254701">
    <property type="component" value="Unassembled WGS sequence"/>
</dbReference>
<dbReference type="AlphaFoldDB" id="A0A380WM80"/>
<proteinExistence type="inferred from homology"/>
<dbReference type="InterPro" id="IPR012001">
    <property type="entry name" value="Thiamin_PyroP_enz_TPP-bd_dom"/>
</dbReference>
<dbReference type="GO" id="GO:0003984">
    <property type="term" value="F:acetolactate synthase activity"/>
    <property type="evidence" value="ECO:0007669"/>
    <property type="project" value="TreeGrafter"/>
</dbReference>
<protein>
    <submittedName>
        <fullName evidence="5">Benzoylformate decarboxylase</fullName>
        <ecNumber evidence="5">4.1.1.7</ecNumber>
    </submittedName>
</protein>
<dbReference type="Pfam" id="PF02775">
    <property type="entry name" value="TPP_enzyme_C"/>
    <property type="match status" value="1"/>
</dbReference>
<keyword evidence="5" id="KW-0456">Lyase</keyword>
<evidence type="ECO:0000259" key="4">
    <source>
        <dbReference type="Pfam" id="PF02776"/>
    </source>
</evidence>
<name>A0A380WM80_AMIAI</name>
<evidence type="ECO:0000313" key="6">
    <source>
        <dbReference type="Proteomes" id="UP000254701"/>
    </source>
</evidence>
<evidence type="ECO:0000256" key="2">
    <source>
        <dbReference type="ARBA" id="ARBA00023052"/>
    </source>
</evidence>
<gene>
    <name evidence="5" type="primary">mdlC_1</name>
    <name evidence="5" type="ORF">NCTC10684_03087</name>
</gene>
<reference evidence="5 6" key="1">
    <citation type="submission" date="2018-06" db="EMBL/GenBank/DDBJ databases">
        <authorList>
            <consortium name="Pathogen Informatics"/>
            <person name="Doyle S."/>
        </authorList>
    </citation>
    <scope>NUCLEOTIDE SEQUENCE [LARGE SCALE GENOMIC DNA]</scope>
    <source>
        <strain evidence="5 6">NCTC10684</strain>
    </source>
</reference>
<organism evidence="5 6">
    <name type="scientific">Aminobacter aminovorans</name>
    <name type="common">Chelatobacter heintzii</name>
    <dbReference type="NCBI Taxonomy" id="83263"/>
    <lineage>
        <taxon>Bacteria</taxon>
        <taxon>Pseudomonadati</taxon>
        <taxon>Pseudomonadota</taxon>
        <taxon>Alphaproteobacteria</taxon>
        <taxon>Hyphomicrobiales</taxon>
        <taxon>Phyllobacteriaceae</taxon>
        <taxon>Aminobacter</taxon>
    </lineage>
</organism>
<dbReference type="InterPro" id="IPR029061">
    <property type="entry name" value="THDP-binding"/>
</dbReference>
<dbReference type="EC" id="4.1.1.7" evidence="5"/>
<evidence type="ECO:0000259" key="3">
    <source>
        <dbReference type="Pfam" id="PF02775"/>
    </source>
</evidence>
<dbReference type="EMBL" id="UFSM01000001">
    <property type="protein sequence ID" value="SUU89845.1"/>
    <property type="molecule type" value="Genomic_DNA"/>
</dbReference>
<keyword evidence="2" id="KW-0786">Thiamine pyrophosphate</keyword>
<dbReference type="Pfam" id="PF02776">
    <property type="entry name" value="TPP_enzyme_N"/>
    <property type="match status" value="1"/>
</dbReference>
<evidence type="ECO:0000256" key="1">
    <source>
        <dbReference type="ARBA" id="ARBA00007812"/>
    </source>
</evidence>
<dbReference type="GO" id="GO:0050660">
    <property type="term" value="F:flavin adenine dinucleotide binding"/>
    <property type="evidence" value="ECO:0007669"/>
    <property type="project" value="TreeGrafter"/>
</dbReference>